<dbReference type="Proteomes" id="UP000528457">
    <property type="component" value="Unassembled WGS sequence"/>
</dbReference>
<organism evidence="2 3">
    <name type="scientific">Pseudoteredinibacter isoporae</name>
    <dbReference type="NCBI Taxonomy" id="570281"/>
    <lineage>
        <taxon>Bacteria</taxon>
        <taxon>Pseudomonadati</taxon>
        <taxon>Pseudomonadota</taxon>
        <taxon>Gammaproteobacteria</taxon>
        <taxon>Cellvibrionales</taxon>
        <taxon>Cellvibrionaceae</taxon>
        <taxon>Pseudoteredinibacter</taxon>
    </lineage>
</organism>
<feature type="compositionally biased region" description="Polar residues" evidence="1">
    <location>
        <begin position="28"/>
        <end position="39"/>
    </location>
</feature>
<evidence type="ECO:0000256" key="1">
    <source>
        <dbReference type="SAM" id="MobiDB-lite"/>
    </source>
</evidence>
<dbReference type="AlphaFoldDB" id="A0A7X0MX40"/>
<dbReference type="EMBL" id="JACHHT010000003">
    <property type="protein sequence ID" value="MBB6523083.1"/>
    <property type="molecule type" value="Genomic_DNA"/>
</dbReference>
<dbReference type="InParanoid" id="A0A7X0MX40"/>
<reference evidence="2 3" key="1">
    <citation type="submission" date="2020-08" db="EMBL/GenBank/DDBJ databases">
        <title>Genomic Encyclopedia of Type Strains, Phase IV (KMG-IV): sequencing the most valuable type-strain genomes for metagenomic binning, comparative biology and taxonomic classification.</title>
        <authorList>
            <person name="Goeker M."/>
        </authorList>
    </citation>
    <scope>NUCLEOTIDE SEQUENCE [LARGE SCALE GENOMIC DNA]</scope>
    <source>
        <strain evidence="2 3">DSM 22368</strain>
    </source>
</reference>
<name>A0A7X0MX40_9GAMM</name>
<protein>
    <submittedName>
        <fullName evidence="2">Uncharacterized protein</fullName>
    </submittedName>
</protein>
<accession>A0A7X0MX40</accession>
<dbReference type="RefSeq" id="WP_221450586.1">
    <property type="nucleotide sequence ID" value="NZ_JACHHT010000003.1"/>
</dbReference>
<comment type="caution">
    <text evidence="2">The sequence shown here is derived from an EMBL/GenBank/DDBJ whole genome shotgun (WGS) entry which is preliminary data.</text>
</comment>
<gene>
    <name evidence="2" type="ORF">HNR48_003385</name>
</gene>
<sequence>MAVCFMINIPNIFRPGVTRKALKRKVPGQSNVTHTQATDATGEYNTVDRRQGERRKENKETALDTRSKNRRKDDDQPHIDINA</sequence>
<evidence type="ECO:0000313" key="2">
    <source>
        <dbReference type="EMBL" id="MBB6523083.1"/>
    </source>
</evidence>
<evidence type="ECO:0000313" key="3">
    <source>
        <dbReference type="Proteomes" id="UP000528457"/>
    </source>
</evidence>
<feature type="compositionally biased region" description="Basic and acidic residues" evidence="1">
    <location>
        <begin position="46"/>
        <end position="83"/>
    </location>
</feature>
<proteinExistence type="predicted"/>
<feature type="region of interest" description="Disordered" evidence="1">
    <location>
        <begin position="22"/>
        <end position="83"/>
    </location>
</feature>
<keyword evidence="3" id="KW-1185">Reference proteome</keyword>